<gene>
    <name evidence="2" type="ORF">ABT276_22330</name>
</gene>
<dbReference type="InterPro" id="IPR029052">
    <property type="entry name" value="Metallo-depent_PP-like"/>
</dbReference>
<dbReference type="RefSeq" id="WP_351977536.1">
    <property type="nucleotide sequence ID" value="NZ_JBEPBX010000021.1"/>
</dbReference>
<dbReference type="Gene3D" id="3.60.21.10">
    <property type="match status" value="1"/>
</dbReference>
<dbReference type="InterPro" id="IPR004843">
    <property type="entry name" value="Calcineurin-like_PHP"/>
</dbReference>
<reference evidence="2 3" key="1">
    <citation type="submission" date="2024-06" db="EMBL/GenBank/DDBJ databases">
        <title>The Natural Products Discovery Center: Release of the First 8490 Sequenced Strains for Exploring Actinobacteria Biosynthetic Diversity.</title>
        <authorList>
            <person name="Kalkreuter E."/>
            <person name="Kautsar S.A."/>
            <person name="Yang D."/>
            <person name="Bader C.D."/>
            <person name="Teijaro C.N."/>
            <person name="Fluegel L."/>
            <person name="Davis C.M."/>
            <person name="Simpson J.R."/>
            <person name="Lauterbach L."/>
            <person name="Steele A.D."/>
            <person name="Gui C."/>
            <person name="Meng S."/>
            <person name="Li G."/>
            <person name="Viehrig K."/>
            <person name="Ye F."/>
            <person name="Su P."/>
            <person name="Kiefer A.F."/>
            <person name="Nichols A."/>
            <person name="Cepeda A.J."/>
            <person name="Yan W."/>
            <person name="Fan B."/>
            <person name="Jiang Y."/>
            <person name="Adhikari A."/>
            <person name="Zheng C.-J."/>
            <person name="Schuster L."/>
            <person name="Cowan T.M."/>
            <person name="Smanski M.J."/>
            <person name="Chevrette M.G."/>
            <person name="De Carvalho L.P.S."/>
            <person name="Shen B."/>
        </authorList>
    </citation>
    <scope>NUCLEOTIDE SEQUENCE [LARGE SCALE GENOMIC DNA]</scope>
    <source>
        <strain evidence="2 3">NPDC000837</strain>
    </source>
</reference>
<evidence type="ECO:0000259" key="1">
    <source>
        <dbReference type="Pfam" id="PF00149"/>
    </source>
</evidence>
<dbReference type="SUPFAM" id="SSF56300">
    <property type="entry name" value="Metallo-dependent phosphatases"/>
    <property type="match status" value="1"/>
</dbReference>
<comment type="caution">
    <text evidence="2">The sequence shown here is derived from an EMBL/GenBank/DDBJ whole genome shotgun (WGS) entry which is preliminary data.</text>
</comment>
<dbReference type="Proteomes" id="UP001445472">
    <property type="component" value="Unassembled WGS sequence"/>
</dbReference>
<dbReference type="PANTHER" id="PTHR12905">
    <property type="entry name" value="METALLOPHOSPHOESTERASE"/>
    <property type="match status" value="1"/>
</dbReference>
<feature type="domain" description="Calcineurin-like phosphoesterase" evidence="1">
    <location>
        <begin position="1"/>
        <end position="226"/>
    </location>
</feature>
<dbReference type="Pfam" id="PF00149">
    <property type="entry name" value="Metallophos"/>
    <property type="match status" value="1"/>
</dbReference>
<proteinExistence type="predicted"/>
<dbReference type="EMBL" id="JBEPBX010000021">
    <property type="protein sequence ID" value="MER6616050.1"/>
    <property type="molecule type" value="Genomic_DNA"/>
</dbReference>
<evidence type="ECO:0000313" key="2">
    <source>
        <dbReference type="EMBL" id="MER6616050.1"/>
    </source>
</evidence>
<evidence type="ECO:0000313" key="3">
    <source>
        <dbReference type="Proteomes" id="UP001445472"/>
    </source>
</evidence>
<keyword evidence="3" id="KW-1185">Reference proteome</keyword>
<name>A0ABV1UZ34_9ACTN</name>
<organism evidence="2 3">
    <name type="scientific">Streptomyces xantholiticus</name>
    <dbReference type="NCBI Taxonomy" id="68285"/>
    <lineage>
        <taxon>Bacteria</taxon>
        <taxon>Bacillati</taxon>
        <taxon>Actinomycetota</taxon>
        <taxon>Actinomycetes</taxon>
        <taxon>Kitasatosporales</taxon>
        <taxon>Streptomycetaceae</taxon>
        <taxon>Streptomyces</taxon>
    </lineage>
</organism>
<dbReference type="PANTHER" id="PTHR12905:SF0">
    <property type="entry name" value="CALCINEURIN-LIKE PHOSPHOESTERASE DOMAIN-CONTAINING PROTEIN"/>
    <property type="match status" value="1"/>
</dbReference>
<protein>
    <submittedName>
        <fullName evidence="2">Metallophosphoesterase</fullName>
    </submittedName>
</protein>
<accession>A0ABV1UZ34</accession>
<dbReference type="InterPro" id="IPR051693">
    <property type="entry name" value="UPF0046_metallophosphoest"/>
</dbReference>
<dbReference type="CDD" id="cd00838">
    <property type="entry name" value="MPP_superfamily"/>
    <property type="match status" value="1"/>
</dbReference>
<sequence>MRVNVVSDVHGNAKDLAIAGDGADALICLGDLVLFLDYADHSRGIFPDLFGVENADLIVELRTARRFEDARDLGRRLWAELGIDRETAIESAVRRQYAEMFAAFPTPTYATYGNVDIPALWHEYARPGTTVLDGERVEIGGLVFGFVGGGLRTPMRTPYEISDEEYAAKVEAIGEVDVLCSHIPPDVPELTYDTVARRFERGSRALLDAVRRNRPRYALFGHVHQPLVRRMRIGATECVNVGHFAARGRPFSLAW</sequence>